<accession>A0A8H7D1A3</accession>
<protein>
    <submittedName>
        <fullName evidence="2">Vacuolar sorting protein</fullName>
    </submittedName>
</protein>
<evidence type="ECO:0000313" key="2">
    <source>
        <dbReference type="EMBL" id="KAF7355451.1"/>
    </source>
</evidence>
<feature type="domain" description="FAD/NAD(P)-binding" evidence="1">
    <location>
        <begin position="130"/>
        <end position="342"/>
    </location>
</feature>
<evidence type="ECO:0000259" key="1">
    <source>
        <dbReference type="Pfam" id="PF07992"/>
    </source>
</evidence>
<dbReference type="AlphaFoldDB" id="A0A8H7D1A3"/>
<dbReference type="SUPFAM" id="SSF51905">
    <property type="entry name" value="FAD/NAD(P)-binding domain"/>
    <property type="match status" value="1"/>
</dbReference>
<dbReference type="PANTHER" id="PTHR43735">
    <property type="entry name" value="APOPTOSIS-INDUCING FACTOR 1"/>
    <property type="match status" value="1"/>
</dbReference>
<organism evidence="2 3">
    <name type="scientific">Mycena sanguinolenta</name>
    <dbReference type="NCBI Taxonomy" id="230812"/>
    <lineage>
        <taxon>Eukaryota</taxon>
        <taxon>Fungi</taxon>
        <taxon>Dikarya</taxon>
        <taxon>Basidiomycota</taxon>
        <taxon>Agaricomycotina</taxon>
        <taxon>Agaricomycetes</taxon>
        <taxon>Agaricomycetidae</taxon>
        <taxon>Agaricales</taxon>
        <taxon>Marasmiineae</taxon>
        <taxon>Mycenaceae</taxon>
        <taxon>Mycena</taxon>
    </lineage>
</organism>
<comment type="caution">
    <text evidence="2">The sequence shown here is derived from an EMBL/GenBank/DDBJ whole genome shotgun (WGS) entry which is preliminary data.</text>
</comment>
<dbReference type="PANTHER" id="PTHR43735:SF11">
    <property type="entry name" value="HYPOTHETICAL OXIDOREDUCTASE (EUROFUNG)"/>
    <property type="match status" value="1"/>
</dbReference>
<dbReference type="PRINTS" id="PR00411">
    <property type="entry name" value="PNDRDTASEI"/>
</dbReference>
<dbReference type="GO" id="GO:0050660">
    <property type="term" value="F:flavin adenine dinucleotide binding"/>
    <property type="evidence" value="ECO:0007669"/>
    <property type="project" value="TreeGrafter"/>
</dbReference>
<dbReference type="InterPro" id="IPR023753">
    <property type="entry name" value="FAD/NAD-binding_dom"/>
</dbReference>
<dbReference type="InterPro" id="IPR036188">
    <property type="entry name" value="FAD/NAD-bd_sf"/>
</dbReference>
<keyword evidence="3" id="KW-1185">Reference proteome</keyword>
<dbReference type="Gene3D" id="3.50.50.100">
    <property type="match status" value="1"/>
</dbReference>
<evidence type="ECO:0000313" key="3">
    <source>
        <dbReference type="Proteomes" id="UP000623467"/>
    </source>
</evidence>
<proteinExistence type="predicted"/>
<dbReference type="GO" id="GO:0004174">
    <property type="term" value="F:electron-transferring-flavoprotein dehydrogenase activity"/>
    <property type="evidence" value="ECO:0007669"/>
    <property type="project" value="TreeGrafter"/>
</dbReference>
<dbReference type="GO" id="GO:0005737">
    <property type="term" value="C:cytoplasm"/>
    <property type="evidence" value="ECO:0007669"/>
    <property type="project" value="TreeGrafter"/>
</dbReference>
<name>A0A8H7D1A3_9AGAR</name>
<sequence length="426" mass="46084">MQLTRPCTPHRSRSPTPCITILSLLARTRVLRRHLSSMSSQTKPNIVVVGGSYVGMRFVDAIAPEVHQTHNVVLVEKNSHFHHLFAFPRFAAITVPPNRALVPYTQAFHAAPPGSTSIVHGIASQILPDKVVLQSGTTIPYQFLVVATGTGIMPLSSSSKVDYVTLTKALQVRVKESDRVVVIGGGAYGVQLATDAKEFYPSKSVTLIHSRDQLMNRFHPELHNIVMKKLEDAGIEVILGQRVKMPKGGFPISGPSYDVELADGRLVPADVAISCVGAAPLSAPIESLSPALIDESKFVRVKPTLQVKDDRYPNVFAIGDVAATGATKNARSGAAQVQVAVANIKKMIEGGSATEEYVPTPHAIHMSTGLWSWILFRQSASPEGKPSVEYQDLTDIKGTAKGDESMFMGSLRHWALRAPGITDYDL</sequence>
<dbReference type="Proteomes" id="UP000623467">
    <property type="component" value="Unassembled WGS sequence"/>
</dbReference>
<dbReference type="EMBL" id="JACAZH010000011">
    <property type="protein sequence ID" value="KAF7355451.1"/>
    <property type="molecule type" value="Genomic_DNA"/>
</dbReference>
<dbReference type="Pfam" id="PF07992">
    <property type="entry name" value="Pyr_redox_2"/>
    <property type="match status" value="1"/>
</dbReference>
<dbReference type="OrthoDB" id="202203at2759"/>
<dbReference type="PRINTS" id="PR00368">
    <property type="entry name" value="FADPNR"/>
</dbReference>
<gene>
    <name evidence="2" type="ORF">MSAN_01461900</name>
</gene>
<reference evidence="2" key="1">
    <citation type="submission" date="2020-05" db="EMBL/GenBank/DDBJ databases">
        <title>Mycena genomes resolve the evolution of fungal bioluminescence.</title>
        <authorList>
            <person name="Tsai I.J."/>
        </authorList>
    </citation>
    <scope>NUCLEOTIDE SEQUENCE</scope>
    <source>
        <strain evidence="2">160909Yilan</strain>
    </source>
</reference>